<dbReference type="RefSeq" id="XP_007418240.1">
    <property type="nucleotide sequence ID" value="XM_007418178.1"/>
</dbReference>
<accession>F4SA34</accession>
<dbReference type="HOGENOM" id="CLU_799460_0_0_1"/>
<evidence type="ECO:0000256" key="1">
    <source>
        <dbReference type="SAM" id="MobiDB-lite"/>
    </source>
</evidence>
<dbReference type="AlphaFoldDB" id="F4SA34"/>
<feature type="region of interest" description="Disordered" evidence="1">
    <location>
        <begin position="56"/>
        <end position="100"/>
    </location>
</feature>
<dbReference type="GeneID" id="18937309"/>
<feature type="compositionally biased region" description="Acidic residues" evidence="1">
    <location>
        <begin position="68"/>
        <end position="87"/>
    </location>
</feature>
<keyword evidence="3" id="KW-1185">Reference proteome</keyword>
<dbReference type="KEGG" id="mlr:MELLADRAFT_95650"/>
<dbReference type="VEuPathDB" id="FungiDB:MELLADRAFT_95650"/>
<feature type="compositionally biased region" description="Low complexity" evidence="1">
    <location>
        <begin position="118"/>
        <end position="134"/>
    </location>
</feature>
<reference evidence="3" key="1">
    <citation type="journal article" date="2011" name="Proc. Natl. Acad. Sci. U.S.A.">
        <title>Obligate biotrophy features unraveled by the genomic analysis of rust fungi.</title>
        <authorList>
            <person name="Duplessis S."/>
            <person name="Cuomo C.A."/>
            <person name="Lin Y.-C."/>
            <person name="Aerts A."/>
            <person name="Tisserant E."/>
            <person name="Veneault-Fourrey C."/>
            <person name="Joly D.L."/>
            <person name="Hacquard S."/>
            <person name="Amselem J."/>
            <person name="Cantarel B.L."/>
            <person name="Chiu R."/>
            <person name="Coutinho P.M."/>
            <person name="Feau N."/>
            <person name="Field M."/>
            <person name="Frey P."/>
            <person name="Gelhaye E."/>
            <person name="Goldberg J."/>
            <person name="Grabherr M.G."/>
            <person name="Kodira C.D."/>
            <person name="Kohler A."/>
            <person name="Kuees U."/>
            <person name="Lindquist E.A."/>
            <person name="Lucas S.M."/>
            <person name="Mago R."/>
            <person name="Mauceli E."/>
            <person name="Morin E."/>
            <person name="Murat C."/>
            <person name="Pangilinan J.L."/>
            <person name="Park R."/>
            <person name="Pearson M."/>
            <person name="Quesneville H."/>
            <person name="Rouhier N."/>
            <person name="Sakthikumar S."/>
            <person name="Salamov A.A."/>
            <person name="Schmutz J."/>
            <person name="Selles B."/>
            <person name="Shapiro H."/>
            <person name="Tanguay P."/>
            <person name="Tuskan G.A."/>
            <person name="Henrissat B."/>
            <person name="Van de Peer Y."/>
            <person name="Rouze P."/>
            <person name="Ellis J.G."/>
            <person name="Dodds P.N."/>
            <person name="Schein J.E."/>
            <person name="Zhong S."/>
            <person name="Hamelin R.C."/>
            <person name="Grigoriev I.V."/>
            <person name="Szabo L.J."/>
            <person name="Martin F."/>
        </authorList>
    </citation>
    <scope>NUCLEOTIDE SEQUENCE [LARGE SCALE GENOMIC DNA]</scope>
    <source>
        <strain evidence="3">98AG31 / pathotype 3-4-7</strain>
    </source>
</reference>
<dbReference type="EMBL" id="GL883175">
    <property type="protein sequence ID" value="EGF98479.1"/>
    <property type="molecule type" value="Genomic_DNA"/>
</dbReference>
<name>F4SA34_MELLP</name>
<proteinExistence type="predicted"/>
<feature type="compositionally biased region" description="Polar residues" evidence="1">
    <location>
        <begin position="171"/>
        <end position="184"/>
    </location>
</feature>
<evidence type="ECO:0000313" key="3">
    <source>
        <dbReference type="Proteomes" id="UP000001072"/>
    </source>
</evidence>
<dbReference type="OrthoDB" id="2507840at2759"/>
<sequence>MTFCKFKAHGFYDRATHVRNRSWSSTSISYYQSRHRILDEYGIEHDPEHCQFRTVSPVRHHHHQHDQDQEDLENSSSDSDSDSDEDERSLSSSTTPGFPSARLTHHDFCCSRHRERSGSTASSSKLSSSDRFSFLPPPPTTSYPRPMNLNLHHPSSRKHSLPLRLPDRNRAGSQSSSKLSFESTPRLSSLPIREKILSIHSSKDERLSSSLGFQASSNLKHFTTLERPSSSTSSNINLNLSHHKSLKPTVLVIDDPTPVGLLHPSLELDLDLNEGLENMPLTSMWLKNPLVFETLDHHRASNSSHLNPANLVLNPKRFQKSLVKFKLDCRITLLRTRQRLSKVLKKS</sequence>
<gene>
    <name evidence="2" type="ORF">MELLADRAFT_95650</name>
</gene>
<dbReference type="InParanoid" id="F4SA34"/>
<feature type="region of interest" description="Disordered" evidence="1">
    <location>
        <begin position="114"/>
        <end position="184"/>
    </location>
</feature>
<protein>
    <submittedName>
        <fullName evidence="2">Uncharacterized protein</fullName>
    </submittedName>
</protein>
<organism evidence="3">
    <name type="scientific">Melampsora larici-populina (strain 98AG31 / pathotype 3-4-7)</name>
    <name type="common">Poplar leaf rust fungus</name>
    <dbReference type="NCBI Taxonomy" id="747676"/>
    <lineage>
        <taxon>Eukaryota</taxon>
        <taxon>Fungi</taxon>
        <taxon>Dikarya</taxon>
        <taxon>Basidiomycota</taxon>
        <taxon>Pucciniomycotina</taxon>
        <taxon>Pucciniomycetes</taxon>
        <taxon>Pucciniales</taxon>
        <taxon>Melampsoraceae</taxon>
        <taxon>Melampsora</taxon>
    </lineage>
</organism>
<evidence type="ECO:0000313" key="2">
    <source>
        <dbReference type="EMBL" id="EGF98479.1"/>
    </source>
</evidence>
<dbReference type="Proteomes" id="UP000001072">
    <property type="component" value="Unassembled WGS sequence"/>
</dbReference>